<feature type="compositionally biased region" description="Basic residues" evidence="1">
    <location>
        <begin position="105"/>
        <end position="121"/>
    </location>
</feature>
<comment type="caution">
    <text evidence="3">The sequence shown here is derived from an EMBL/GenBank/DDBJ whole genome shotgun (WGS) entry which is preliminary data.</text>
</comment>
<keyword evidence="4" id="KW-1185">Reference proteome</keyword>
<gene>
    <name evidence="3" type="ORF">ILEXP_LOCUS13035</name>
</gene>
<evidence type="ECO:0000256" key="1">
    <source>
        <dbReference type="SAM" id="MobiDB-lite"/>
    </source>
</evidence>
<dbReference type="PANTHER" id="PTHR34188:SF5">
    <property type="entry name" value="OS05G0131900 PROTEIN"/>
    <property type="match status" value="1"/>
</dbReference>
<feature type="transmembrane region" description="Helical" evidence="2">
    <location>
        <begin position="172"/>
        <end position="195"/>
    </location>
</feature>
<dbReference type="PANTHER" id="PTHR34188">
    <property type="entry name" value="OS01G0299500 PROTEIN"/>
    <property type="match status" value="1"/>
</dbReference>
<dbReference type="AlphaFoldDB" id="A0ABC8RQD1"/>
<proteinExistence type="predicted"/>
<dbReference type="Proteomes" id="UP001642360">
    <property type="component" value="Unassembled WGS sequence"/>
</dbReference>
<reference evidence="3 4" key="1">
    <citation type="submission" date="2024-02" db="EMBL/GenBank/DDBJ databases">
        <authorList>
            <person name="Vignale AGUSTIN F."/>
            <person name="Sosa J E."/>
            <person name="Modenutti C."/>
        </authorList>
    </citation>
    <scope>NUCLEOTIDE SEQUENCE [LARGE SCALE GENOMIC DNA]</scope>
</reference>
<protein>
    <submittedName>
        <fullName evidence="3">Uncharacterized protein</fullName>
    </submittedName>
</protein>
<keyword evidence="2" id="KW-1133">Transmembrane helix</keyword>
<keyword evidence="2" id="KW-0812">Transmembrane</keyword>
<evidence type="ECO:0000313" key="3">
    <source>
        <dbReference type="EMBL" id="CAK9145239.1"/>
    </source>
</evidence>
<evidence type="ECO:0000256" key="2">
    <source>
        <dbReference type="SAM" id="Phobius"/>
    </source>
</evidence>
<dbReference type="EMBL" id="CAUOFW020001469">
    <property type="protein sequence ID" value="CAK9145239.1"/>
    <property type="molecule type" value="Genomic_DNA"/>
</dbReference>
<evidence type="ECO:0000313" key="4">
    <source>
        <dbReference type="Proteomes" id="UP001642360"/>
    </source>
</evidence>
<keyword evidence="2" id="KW-0472">Membrane</keyword>
<sequence>MDFNTSKENDFLVDLESGGETSCEEEISNEPALDSRQAENMFTSLFSGVLGFNGSDKGECSVSLYSNLRKSSDIPRENVKLIIDRSSRGGQSGEQVPLAEQKIVKEKRKTTNPKKAHKPPRPPKGPSLDATDIKFVKEISELAIKKRARIERMKLLKKTKATKSSSSSNSAISAMVVTLLFCLVLIFQDTLYVMLTRLQLASPSGHFWCVETCPGSSQVVVL</sequence>
<name>A0ABC8RQD1_9AQUA</name>
<feature type="region of interest" description="Disordered" evidence="1">
    <location>
        <begin position="84"/>
        <end position="129"/>
    </location>
</feature>
<organism evidence="3 4">
    <name type="scientific">Ilex paraguariensis</name>
    <name type="common">yerba mate</name>
    <dbReference type="NCBI Taxonomy" id="185542"/>
    <lineage>
        <taxon>Eukaryota</taxon>
        <taxon>Viridiplantae</taxon>
        <taxon>Streptophyta</taxon>
        <taxon>Embryophyta</taxon>
        <taxon>Tracheophyta</taxon>
        <taxon>Spermatophyta</taxon>
        <taxon>Magnoliopsida</taxon>
        <taxon>eudicotyledons</taxon>
        <taxon>Gunneridae</taxon>
        <taxon>Pentapetalae</taxon>
        <taxon>asterids</taxon>
        <taxon>campanulids</taxon>
        <taxon>Aquifoliales</taxon>
        <taxon>Aquifoliaceae</taxon>
        <taxon>Ilex</taxon>
    </lineage>
</organism>
<accession>A0ABC8RQD1</accession>